<dbReference type="AlphaFoldDB" id="A0A1X7R324"/>
<dbReference type="EMBL" id="FXLY01000004">
    <property type="protein sequence ID" value="SMN20062.1"/>
    <property type="molecule type" value="Genomic_DNA"/>
</dbReference>
<sequence length="355" mass="37986">MSDQTAVVLVKKEHLEFQKRTIPEVQDPHYVKVRIMSTGICGSDIHFYKEGSIGPFIVKAPMVMGHESSGVVVEVGDAVTMVEVGDHVAIEPGVPSRYSEETKAGHYNLCPHMRFAATPPVDGTLVEYYVSPEDFVHKVPKSIAFEEAALIEPLSVAVHANKLAGTKFNDTVLIMGAGPIGLVCGQVAKSFGASTILYVDVNDFKLNVAQKSFGATHILNSKELASNVSVEDAIKSLLNNKKINVVLECTGASPCVDAGLKALSAGGTFVVVGMGANSISVPMNLISMGELTIKGCFRYCQGDYKDAVSLVSQGKVDLKSLITATYKFSDAIKAYEAQLDSSIENRIKTVILGPE</sequence>
<comment type="cofactor">
    <cofactor evidence="1 7">
        <name>Zn(2+)</name>
        <dbReference type="ChEBI" id="CHEBI:29105"/>
    </cofactor>
</comment>
<dbReference type="PROSITE" id="PS00059">
    <property type="entry name" value="ADH_ZINC"/>
    <property type="match status" value="1"/>
</dbReference>
<dbReference type="PANTHER" id="PTHR43161">
    <property type="entry name" value="SORBITOL DEHYDROGENASE"/>
    <property type="match status" value="1"/>
</dbReference>
<evidence type="ECO:0000256" key="1">
    <source>
        <dbReference type="ARBA" id="ARBA00001947"/>
    </source>
</evidence>
<keyword evidence="10" id="KW-1185">Reference proteome</keyword>
<name>A0A1X7R324_9SACH</name>
<dbReference type="InterPro" id="IPR045306">
    <property type="entry name" value="SDH-like"/>
</dbReference>
<evidence type="ECO:0000313" key="9">
    <source>
        <dbReference type="EMBL" id="SMN20062.1"/>
    </source>
</evidence>
<dbReference type="SUPFAM" id="SSF51735">
    <property type="entry name" value="NAD(P)-binding Rossmann-fold domains"/>
    <property type="match status" value="1"/>
</dbReference>
<dbReference type="InterPro" id="IPR002328">
    <property type="entry name" value="ADH_Zn_CS"/>
</dbReference>
<evidence type="ECO:0000256" key="7">
    <source>
        <dbReference type="RuleBase" id="RU361277"/>
    </source>
</evidence>
<gene>
    <name evidence="9" type="ORF">KASA_0O07150G</name>
</gene>
<comment type="similarity">
    <text evidence="2 7">Belongs to the zinc-containing alcohol dehydrogenase family.</text>
</comment>
<dbReference type="Proteomes" id="UP000196158">
    <property type="component" value="Unassembled WGS sequence"/>
</dbReference>
<dbReference type="PANTHER" id="PTHR43161:SF9">
    <property type="entry name" value="SORBITOL DEHYDROGENASE"/>
    <property type="match status" value="1"/>
</dbReference>
<dbReference type="InterPro" id="IPR013149">
    <property type="entry name" value="ADH-like_C"/>
</dbReference>
<dbReference type="SUPFAM" id="SSF50129">
    <property type="entry name" value="GroES-like"/>
    <property type="match status" value="1"/>
</dbReference>
<keyword evidence="5" id="KW-0560">Oxidoreductase</keyword>
<dbReference type="InterPro" id="IPR036291">
    <property type="entry name" value="NAD(P)-bd_dom_sf"/>
</dbReference>
<protein>
    <submittedName>
        <fullName evidence="9">Similar to Saccharomyces cerevisiae YJR159W SOR1 Sorbitol dehydrogenase</fullName>
    </submittedName>
</protein>
<evidence type="ECO:0000256" key="3">
    <source>
        <dbReference type="ARBA" id="ARBA00022723"/>
    </source>
</evidence>
<dbReference type="SMART" id="SM00829">
    <property type="entry name" value="PKS_ER"/>
    <property type="match status" value="1"/>
</dbReference>
<dbReference type="Gene3D" id="3.90.180.10">
    <property type="entry name" value="Medium-chain alcohol dehydrogenases, catalytic domain"/>
    <property type="match status" value="1"/>
</dbReference>
<evidence type="ECO:0000313" key="10">
    <source>
        <dbReference type="Proteomes" id="UP000196158"/>
    </source>
</evidence>
<feature type="domain" description="Enoyl reductase (ER)" evidence="8">
    <location>
        <begin position="13"/>
        <end position="351"/>
    </location>
</feature>
<accession>A0A1X7R324</accession>
<keyword evidence="3 7" id="KW-0479">Metal-binding</keyword>
<dbReference type="OrthoDB" id="3941538at2759"/>
<dbReference type="Gene3D" id="3.40.50.720">
    <property type="entry name" value="NAD(P)-binding Rossmann-like Domain"/>
    <property type="match status" value="1"/>
</dbReference>
<dbReference type="GO" id="GO:0008270">
    <property type="term" value="F:zinc ion binding"/>
    <property type="evidence" value="ECO:0007669"/>
    <property type="project" value="InterPro"/>
</dbReference>
<evidence type="ECO:0000259" key="8">
    <source>
        <dbReference type="SMART" id="SM00829"/>
    </source>
</evidence>
<reference evidence="9 10" key="1">
    <citation type="submission" date="2017-04" db="EMBL/GenBank/DDBJ databases">
        <authorList>
            <person name="Afonso C.L."/>
            <person name="Miller P.J."/>
            <person name="Scott M.A."/>
            <person name="Spackman E."/>
            <person name="Goraichik I."/>
            <person name="Dimitrov K.M."/>
            <person name="Suarez D.L."/>
            <person name="Swayne D.E."/>
        </authorList>
    </citation>
    <scope>NUCLEOTIDE SEQUENCE [LARGE SCALE GENOMIC DNA]</scope>
</reference>
<dbReference type="InterPro" id="IPR020843">
    <property type="entry name" value="ER"/>
</dbReference>
<dbReference type="STRING" id="1789683.A0A1X7R324"/>
<keyword evidence="4 7" id="KW-0862">Zinc</keyword>
<dbReference type="CDD" id="cd05285">
    <property type="entry name" value="sorbitol_DH"/>
    <property type="match status" value="1"/>
</dbReference>
<evidence type="ECO:0000256" key="2">
    <source>
        <dbReference type="ARBA" id="ARBA00008072"/>
    </source>
</evidence>
<dbReference type="GO" id="GO:0006062">
    <property type="term" value="P:sorbitol catabolic process"/>
    <property type="evidence" value="ECO:0007669"/>
    <property type="project" value="TreeGrafter"/>
</dbReference>
<dbReference type="InterPro" id="IPR013154">
    <property type="entry name" value="ADH-like_N"/>
</dbReference>
<dbReference type="FunFam" id="3.40.50.720:FF:000068">
    <property type="entry name" value="Sorbitol dehydrogenase"/>
    <property type="match status" value="1"/>
</dbReference>
<keyword evidence="6" id="KW-0520">NAD</keyword>
<dbReference type="Pfam" id="PF08240">
    <property type="entry name" value="ADH_N"/>
    <property type="match status" value="1"/>
</dbReference>
<evidence type="ECO:0000256" key="6">
    <source>
        <dbReference type="ARBA" id="ARBA00023027"/>
    </source>
</evidence>
<dbReference type="GO" id="GO:0003939">
    <property type="term" value="F:L-iditol 2-dehydrogenase (NAD+) activity"/>
    <property type="evidence" value="ECO:0007669"/>
    <property type="project" value="TreeGrafter"/>
</dbReference>
<evidence type="ECO:0000256" key="4">
    <source>
        <dbReference type="ARBA" id="ARBA00022833"/>
    </source>
</evidence>
<organism evidence="9 10">
    <name type="scientific">Maudiozyma saulgeensis</name>
    <dbReference type="NCBI Taxonomy" id="1789683"/>
    <lineage>
        <taxon>Eukaryota</taxon>
        <taxon>Fungi</taxon>
        <taxon>Dikarya</taxon>
        <taxon>Ascomycota</taxon>
        <taxon>Saccharomycotina</taxon>
        <taxon>Saccharomycetes</taxon>
        <taxon>Saccharomycetales</taxon>
        <taxon>Saccharomycetaceae</taxon>
        <taxon>Maudiozyma</taxon>
    </lineage>
</organism>
<proteinExistence type="inferred from homology"/>
<evidence type="ECO:0000256" key="5">
    <source>
        <dbReference type="ARBA" id="ARBA00023002"/>
    </source>
</evidence>
<dbReference type="InterPro" id="IPR011032">
    <property type="entry name" value="GroES-like_sf"/>
</dbReference>
<dbReference type="Pfam" id="PF00107">
    <property type="entry name" value="ADH_zinc_N"/>
    <property type="match status" value="1"/>
</dbReference>